<protein>
    <submittedName>
        <fullName evidence="2">Uncharacterized protein</fullName>
    </submittedName>
</protein>
<keyword evidence="3" id="KW-1185">Reference proteome</keyword>
<name>A0A9P6XN48_9FUNG</name>
<dbReference type="EMBL" id="JAANIU010017186">
    <property type="protein sequence ID" value="KAG1527199.1"/>
    <property type="molecule type" value="Genomic_DNA"/>
</dbReference>
<feature type="compositionally biased region" description="Basic and acidic residues" evidence="1">
    <location>
        <begin position="31"/>
        <end position="48"/>
    </location>
</feature>
<dbReference type="Proteomes" id="UP000740926">
    <property type="component" value="Unassembled WGS sequence"/>
</dbReference>
<accession>A0A9P6XN48</accession>
<reference evidence="2 3" key="1">
    <citation type="journal article" date="2020" name="Microb. Genom.">
        <title>Genetic diversity of clinical and environmental Mucorales isolates obtained from an investigation of mucormycosis cases among solid organ transplant recipients.</title>
        <authorList>
            <person name="Nguyen M.H."/>
            <person name="Kaul D."/>
            <person name="Muto C."/>
            <person name="Cheng S.J."/>
            <person name="Richter R.A."/>
            <person name="Bruno V.M."/>
            <person name="Liu G."/>
            <person name="Beyhan S."/>
            <person name="Sundermann A.J."/>
            <person name="Mounaud S."/>
            <person name="Pasculle A.W."/>
            <person name="Nierman W.C."/>
            <person name="Driscoll E."/>
            <person name="Cumbie R."/>
            <person name="Clancy C.J."/>
            <person name="Dupont C.L."/>
        </authorList>
    </citation>
    <scope>NUCLEOTIDE SEQUENCE [LARGE SCALE GENOMIC DNA]</scope>
    <source>
        <strain evidence="2 3">GL24</strain>
    </source>
</reference>
<evidence type="ECO:0000313" key="3">
    <source>
        <dbReference type="Proteomes" id="UP000740926"/>
    </source>
</evidence>
<gene>
    <name evidence="2" type="ORF">G6F50_018330</name>
</gene>
<evidence type="ECO:0000313" key="2">
    <source>
        <dbReference type="EMBL" id="KAG1527199.1"/>
    </source>
</evidence>
<dbReference type="AlphaFoldDB" id="A0A9P6XN48"/>
<feature type="region of interest" description="Disordered" evidence="1">
    <location>
        <begin position="1"/>
        <end position="66"/>
    </location>
</feature>
<proteinExistence type="predicted"/>
<evidence type="ECO:0000256" key="1">
    <source>
        <dbReference type="SAM" id="MobiDB-lite"/>
    </source>
</evidence>
<comment type="caution">
    <text evidence="2">The sequence shown here is derived from an EMBL/GenBank/DDBJ whole genome shotgun (WGS) entry which is preliminary data.</text>
</comment>
<organism evidence="2 3">
    <name type="scientific">Rhizopus delemar</name>
    <dbReference type="NCBI Taxonomy" id="936053"/>
    <lineage>
        <taxon>Eukaryota</taxon>
        <taxon>Fungi</taxon>
        <taxon>Fungi incertae sedis</taxon>
        <taxon>Mucoromycota</taxon>
        <taxon>Mucoromycotina</taxon>
        <taxon>Mucoromycetes</taxon>
        <taxon>Mucorales</taxon>
        <taxon>Mucorineae</taxon>
        <taxon>Rhizopodaceae</taxon>
        <taxon>Rhizopus</taxon>
    </lineage>
</organism>
<sequence>MRPQPAAHLTLRHPFPAGAIAPGPGGTAHGDAADGLRERRDDRTDRRPPACPGEPSPRVSADCPPP</sequence>